<keyword evidence="3" id="KW-0479">Metal-binding</keyword>
<dbReference type="PIRSF" id="PIRSF006157">
    <property type="entry name" value="Doxgns_DODA"/>
    <property type="match status" value="1"/>
</dbReference>
<name>A0ABS7BZD8_9BACL</name>
<evidence type="ECO:0000313" key="7">
    <source>
        <dbReference type="EMBL" id="MBW7454018.1"/>
    </source>
</evidence>
<dbReference type="PANTHER" id="PTHR30096:SF0">
    <property type="entry name" value="4,5-DOPA DIOXYGENASE EXTRADIOL-LIKE PROTEIN"/>
    <property type="match status" value="1"/>
</dbReference>
<dbReference type="CDD" id="cd07363">
    <property type="entry name" value="45_DOPA_Dioxygenase"/>
    <property type="match status" value="1"/>
</dbReference>
<gene>
    <name evidence="7" type="ORF">K0U00_08200</name>
</gene>
<evidence type="ECO:0000256" key="4">
    <source>
        <dbReference type="ARBA" id="ARBA00022833"/>
    </source>
</evidence>
<dbReference type="Gene3D" id="3.40.830.10">
    <property type="entry name" value="LigB-like"/>
    <property type="match status" value="1"/>
</dbReference>
<comment type="similarity">
    <text evidence="2">Belongs to the DODA-type extradiol aromatic ring-opening dioxygenase family.</text>
</comment>
<protein>
    <submittedName>
        <fullName evidence="7">Dioxygenase</fullName>
    </submittedName>
</protein>
<feature type="domain" description="Extradiol ring-cleavage dioxygenase class III enzyme subunit B" evidence="6">
    <location>
        <begin position="23"/>
        <end position="244"/>
    </location>
</feature>
<dbReference type="EMBL" id="JAHZIK010000144">
    <property type="protein sequence ID" value="MBW7454018.1"/>
    <property type="molecule type" value="Genomic_DNA"/>
</dbReference>
<evidence type="ECO:0000256" key="3">
    <source>
        <dbReference type="ARBA" id="ARBA00022723"/>
    </source>
</evidence>
<keyword evidence="5" id="KW-0560">Oxidoreductase</keyword>
<evidence type="ECO:0000313" key="8">
    <source>
        <dbReference type="Proteomes" id="UP001519887"/>
    </source>
</evidence>
<dbReference type="Pfam" id="PF02900">
    <property type="entry name" value="LigB"/>
    <property type="match status" value="1"/>
</dbReference>
<reference evidence="7 8" key="1">
    <citation type="submission" date="2021-07" db="EMBL/GenBank/DDBJ databases">
        <title>Paenibacillus radiodurans sp. nov., isolated from the southeastern edge of Tengger Desert.</title>
        <authorList>
            <person name="Zhang G."/>
        </authorList>
    </citation>
    <scope>NUCLEOTIDE SEQUENCE [LARGE SCALE GENOMIC DNA]</scope>
    <source>
        <strain evidence="7 8">CCM 7311</strain>
    </source>
</reference>
<proteinExistence type="inferred from homology"/>
<dbReference type="RefSeq" id="WP_210044904.1">
    <property type="nucleotide sequence ID" value="NZ_JBHLVU010000024.1"/>
</dbReference>
<dbReference type="SUPFAM" id="SSF53213">
    <property type="entry name" value="LigB-like"/>
    <property type="match status" value="1"/>
</dbReference>
<organism evidence="7 8">
    <name type="scientific">Paenibacillus sepulcri</name>
    <dbReference type="NCBI Taxonomy" id="359917"/>
    <lineage>
        <taxon>Bacteria</taxon>
        <taxon>Bacillati</taxon>
        <taxon>Bacillota</taxon>
        <taxon>Bacilli</taxon>
        <taxon>Bacillales</taxon>
        <taxon>Paenibacillaceae</taxon>
        <taxon>Paenibacillus</taxon>
    </lineage>
</organism>
<dbReference type="GO" id="GO:0051213">
    <property type="term" value="F:dioxygenase activity"/>
    <property type="evidence" value="ECO:0007669"/>
    <property type="project" value="UniProtKB-KW"/>
</dbReference>
<keyword evidence="4" id="KW-0862">Zinc</keyword>
<dbReference type="InterPro" id="IPR014436">
    <property type="entry name" value="Extradiol_dOase_DODA"/>
</dbReference>
<dbReference type="PANTHER" id="PTHR30096">
    <property type="entry name" value="4,5-DOPA DIOXYGENASE EXTRADIOL-LIKE PROTEIN"/>
    <property type="match status" value="1"/>
</dbReference>
<evidence type="ECO:0000259" key="6">
    <source>
        <dbReference type="Pfam" id="PF02900"/>
    </source>
</evidence>
<comment type="caution">
    <text evidence="7">The sequence shown here is derived from an EMBL/GenBank/DDBJ whole genome shotgun (WGS) entry which is preliminary data.</text>
</comment>
<accession>A0ABS7BZD8</accession>
<evidence type="ECO:0000256" key="1">
    <source>
        <dbReference type="ARBA" id="ARBA00001947"/>
    </source>
</evidence>
<dbReference type="InterPro" id="IPR004183">
    <property type="entry name" value="Xdiol_dOase_suB"/>
</dbReference>
<evidence type="ECO:0000256" key="2">
    <source>
        <dbReference type="ARBA" id="ARBA00007581"/>
    </source>
</evidence>
<keyword evidence="8" id="KW-1185">Reference proteome</keyword>
<sequence>MIPSLFINHGSPLMALQESDYTRFLEETGRRFTPKAIVVFSAHWEERVTTISFAEGPLATIYDFGGFPDELYRLTYPAPGDPKLAARIEQMYSGHGIQTRRDDKRGLDHGSWIMLRYMYPEANIPVVTISVNPFQTAAEQYRIGEALRGLGEEDILVIGSGTTVHNFNYIKFGQTDAEPWAEQFDDWLIDKVERRDLESLFHYAELAPYASRAVPRAEHFIPLLQAMGSSDSSDAVQPVLLYRGYQFGTFSYTCFEF</sequence>
<evidence type="ECO:0000256" key="5">
    <source>
        <dbReference type="ARBA" id="ARBA00023002"/>
    </source>
</evidence>
<dbReference type="Proteomes" id="UP001519887">
    <property type="component" value="Unassembled WGS sequence"/>
</dbReference>
<comment type="cofactor">
    <cofactor evidence="1">
        <name>Zn(2+)</name>
        <dbReference type="ChEBI" id="CHEBI:29105"/>
    </cofactor>
</comment>
<keyword evidence="7" id="KW-0223">Dioxygenase</keyword>